<reference evidence="3" key="1">
    <citation type="submission" date="2015-05" db="EMBL/GenBank/DDBJ databases">
        <authorList>
            <person name="Wang D.B."/>
            <person name="Wang M."/>
        </authorList>
    </citation>
    <scope>NUCLEOTIDE SEQUENCE</scope>
    <source>
        <strain evidence="3">36-1</strain>
    </source>
</reference>
<accession>A0A2U3EFN6</accession>
<feature type="region of interest" description="Disordered" evidence="1">
    <location>
        <begin position="352"/>
        <end position="611"/>
    </location>
</feature>
<evidence type="ECO:0000313" key="3">
    <source>
        <dbReference type="EMBL" id="PWI73334.1"/>
    </source>
</evidence>
<keyword evidence="5" id="KW-1185">Reference proteome</keyword>
<evidence type="ECO:0000313" key="5">
    <source>
        <dbReference type="Proteomes" id="UP001287286"/>
    </source>
</evidence>
<proteinExistence type="predicted"/>
<feature type="compositionally biased region" description="Basic residues" evidence="1">
    <location>
        <begin position="105"/>
        <end position="114"/>
    </location>
</feature>
<reference evidence="2" key="3">
    <citation type="submission" date="2023-11" db="EMBL/GenBank/DDBJ databases">
        <authorList>
            <person name="Beijen E."/>
            <person name="Ohm R.A."/>
        </authorList>
    </citation>
    <scope>NUCLEOTIDE SEQUENCE</scope>
    <source>
        <strain evidence="2">CBS 150709</strain>
    </source>
</reference>
<dbReference type="EMBL" id="JAWRVI010000010">
    <property type="protein sequence ID" value="KAK4091920.1"/>
    <property type="molecule type" value="Genomic_DNA"/>
</dbReference>
<feature type="compositionally biased region" description="Polar residues" evidence="1">
    <location>
        <begin position="556"/>
        <end position="576"/>
    </location>
</feature>
<reference evidence="3 4" key="2">
    <citation type="journal article" date="2016" name="Front. Microbiol.">
        <title>Genome and transcriptome sequences reveal the specific parasitism of the nematophagous Purpureocillium lilacinum 36-1.</title>
        <authorList>
            <person name="Xie J."/>
            <person name="Li S."/>
            <person name="Mo C."/>
            <person name="Xiao X."/>
            <person name="Peng D."/>
            <person name="Wang G."/>
            <person name="Xiao Y."/>
        </authorList>
    </citation>
    <scope>NUCLEOTIDE SEQUENCE [LARGE SCALE GENOMIC DNA]</scope>
    <source>
        <strain evidence="3 4">36-1</strain>
    </source>
</reference>
<dbReference type="Proteomes" id="UP000245956">
    <property type="component" value="Unassembled WGS sequence"/>
</dbReference>
<feature type="compositionally biased region" description="Low complexity" evidence="1">
    <location>
        <begin position="124"/>
        <end position="138"/>
    </location>
</feature>
<evidence type="ECO:0000313" key="4">
    <source>
        <dbReference type="Proteomes" id="UP000245956"/>
    </source>
</evidence>
<feature type="compositionally biased region" description="Polar residues" evidence="1">
    <location>
        <begin position="204"/>
        <end position="224"/>
    </location>
</feature>
<dbReference type="EMBL" id="LCWV01000005">
    <property type="protein sequence ID" value="PWI73334.1"/>
    <property type="molecule type" value="Genomic_DNA"/>
</dbReference>
<feature type="compositionally biased region" description="Low complexity" evidence="1">
    <location>
        <begin position="460"/>
        <end position="474"/>
    </location>
</feature>
<feature type="compositionally biased region" description="Basic and acidic residues" evidence="1">
    <location>
        <begin position="365"/>
        <end position="393"/>
    </location>
</feature>
<comment type="caution">
    <text evidence="3">The sequence shown here is derived from an EMBL/GenBank/DDBJ whole genome shotgun (WGS) entry which is preliminary data.</text>
</comment>
<name>A0A2U3EFN6_PURLI</name>
<reference evidence="2 5" key="4">
    <citation type="journal article" date="2024" name="Microbiol. Resour. Announc.">
        <title>Genome annotations for the ascomycete fungi Trichoderma harzianum, Trichoderma aggressivum, and Purpureocillium lilacinum.</title>
        <authorList>
            <person name="Beijen E.P.W."/>
            <person name="Ohm R.A."/>
        </authorList>
    </citation>
    <scope>NUCLEOTIDE SEQUENCE [LARGE SCALE GENOMIC DNA]</scope>
    <source>
        <strain evidence="2 5">CBS 150709</strain>
    </source>
</reference>
<dbReference type="Proteomes" id="UP001287286">
    <property type="component" value="Unassembled WGS sequence"/>
</dbReference>
<dbReference type="OrthoDB" id="2587563at2759"/>
<dbReference type="AlphaFoldDB" id="A0A2U3EFN6"/>
<evidence type="ECO:0000313" key="2">
    <source>
        <dbReference type="EMBL" id="KAK4091920.1"/>
    </source>
</evidence>
<feature type="region of interest" description="Disordered" evidence="1">
    <location>
        <begin position="186"/>
        <end position="224"/>
    </location>
</feature>
<feature type="region of interest" description="Disordered" evidence="1">
    <location>
        <begin position="100"/>
        <end position="139"/>
    </location>
</feature>
<dbReference type="UniPathway" id="UPA00143"/>
<evidence type="ECO:0000256" key="1">
    <source>
        <dbReference type="SAM" id="MobiDB-lite"/>
    </source>
</evidence>
<protein>
    <submittedName>
        <fullName evidence="3">COM1 regulatory protein</fullName>
    </submittedName>
</protein>
<organism evidence="3 4">
    <name type="scientific">Purpureocillium lilacinum</name>
    <name type="common">Paecilomyces lilacinus</name>
    <dbReference type="NCBI Taxonomy" id="33203"/>
    <lineage>
        <taxon>Eukaryota</taxon>
        <taxon>Fungi</taxon>
        <taxon>Dikarya</taxon>
        <taxon>Ascomycota</taxon>
        <taxon>Pezizomycotina</taxon>
        <taxon>Sordariomycetes</taxon>
        <taxon>Hypocreomycetidae</taxon>
        <taxon>Hypocreales</taxon>
        <taxon>Ophiocordycipitaceae</taxon>
        <taxon>Purpureocillium</taxon>
    </lineage>
</organism>
<dbReference type="GO" id="GO:0016567">
    <property type="term" value="P:protein ubiquitination"/>
    <property type="evidence" value="ECO:0007669"/>
    <property type="project" value="UniProtKB-UniPathway"/>
</dbReference>
<gene>
    <name evidence="3" type="ORF">PCL_10349</name>
    <name evidence="2" type="ORF">Purlil1_3759</name>
</gene>
<sequence>MNSLKVPESGLVLDGASDGNTTVPPQAFIVSLSDDVVNQMIQGARNGDDLHLSTGKNPALHVGSKSHRISQPVDDAPRDLYLTQPFESTRRAERILTTSTLFKKLNPRPSKKQPVKTVKEAPKSKPATATGKSSASSGLDSDIEALQNGLAAHDAARERYSPISSVPDGDTILTAFACRAQVVDKVPITKPGPGKSKSKPRPSYNSLATKSTPTTPAANGGQSPVLTASQQVLERKKEQRVGLVHELAAKDRSTDYLRERWTGKDEEFMSMLEKTADQNSDSKLWTIRQSGWKELDVWKYDYASQEDRQMAIDRAIKQYDKQRLSASEIQWQRLLPEEERGKGKCLSRLQANLARGPVGPPPPRIKVEAEESSASRDEGSSSDKAKTNTEKMPRPGSNFFPKPKKPLAKDAPAKRAPSKPKATTQKPSPTKAKAGTGKGSGGRVLSAAIIENSDSSGDEAPIAKPAPKPQAQAPKPKDTVVVNTKPPIRAPMKQQQQPAKRPREEEDSSSSSGTPLSKRIKPKQPLPAPVSKPRLPNANANVGMPRQAGTAGPTKAKNTSPTKSSPLASSPPTNASDLDDETPPATTSKKRKAENDAKSGPAKRRPVDRVPAEVLNKATKFKTYYRKYEALHHEISELDDPPQSKLADLIDMRGRLEMMKREIYKQCSPDRE</sequence>